<evidence type="ECO:0008006" key="3">
    <source>
        <dbReference type="Google" id="ProtNLM"/>
    </source>
</evidence>
<sequence length="383" mass="41466">MIDKLQAGEPAAKAFRRVLDGLLDTYAVNDGVSADAYCATPQWHAMAEGQYLQAVTEAARCAMISKPSALQLLEAGCERLAAGANQRARGDFAQWGLGFAFKNAPADEPYLITSALVTCALADVVNSFPELELATDLLSEAVLGLERFDGAPWSGLDIKAPIPFFSPHIREHVDNTICVWALALHQAASIDGRPSPGVVESVARHILTRRTPETGWAYSASEHVYDLVHQSYIIEGLAGILGPETVENQAIETFSLFKSGEGYIDTVRASNIEHAIDSVIRSSIVDLTFRGGQAMMMRRTGARLWSLGASLACMGSFALNGANPAFWRATIRRFPLDGLRTLAGKDFRQEMHLARGLALCLRALRENGNSIQQTDSMLSGINS</sequence>
<protein>
    <recommendedName>
        <fullName evidence="3">Squalene cyclase C-terminal domain-containing protein</fullName>
    </recommendedName>
</protein>
<reference evidence="2" key="1">
    <citation type="journal article" date="2019" name="Int. J. Syst. Evol. Microbiol.">
        <title>The Global Catalogue of Microorganisms (GCM) 10K type strain sequencing project: providing services to taxonomists for standard genome sequencing and annotation.</title>
        <authorList>
            <consortium name="The Broad Institute Genomics Platform"/>
            <consortium name="The Broad Institute Genome Sequencing Center for Infectious Disease"/>
            <person name="Wu L."/>
            <person name="Ma J."/>
        </authorList>
    </citation>
    <scope>NUCLEOTIDE SEQUENCE [LARGE SCALE GENOMIC DNA]</scope>
    <source>
        <strain evidence="2">CGMCC 1.12766</strain>
    </source>
</reference>
<dbReference type="EMBL" id="BMFS01000018">
    <property type="protein sequence ID" value="GGH08666.1"/>
    <property type="molecule type" value="Genomic_DNA"/>
</dbReference>
<name>A0ABQ1Y193_9PROT</name>
<keyword evidence="2" id="KW-1185">Reference proteome</keyword>
<accession>A0ABQ1Y193</accession>
<evidence type="ECO:0000313" key="2">
    <source>
        <dbReference type="Proteomes" id="UP000648722"/>
    </source>
</evidence>
<proteinExistence type="predicted"/>
<organism evidence="1 2">
    <name type="scientific">Glycocaulis albus</name>
    <dbReference type="NCBI Taxonomy" id="1382801"/>
    <lineage>
        <taxon>Bacteria</taxon>
        <taxon>Pseudomonadati</taxon>
        <taxon>Pseudomonadota</taxon>
        <taxon>Alphaproteobacteria</taxon>
        <taxon>Maricaulales</taxon>
        <taxon>Maricaulaceae</taxon>
        <taxon>Glycocaulis</taxon>
    </lineage>
</organism>
<evidence type="ECO:0000313" key="1">
    <source>
        <dbReference type="EMBL" id="GGH08666.1"/>
    </source>
</evidence>
<dbReference type="RefSeq" id="WP_188453108.1">
    <property type="nucleotide sequence ID" value="NZ_BMFS01000018.1"/>
</dbReference>
<dbReference type="Proteomes" id="UP000648722">
    <property type="component" value="Unassembled WGS sequence"/>
</dbReference>
<comment type="caution">
    <text evidence="1">The sequence shown here is derived from an EMBL/GenBank/DDBJ whole genome shotgun (WGS) entry which is preliminary data.</text>
</comment>
<gene>
    <name evidence="1" type="ORF">GCM10007420_26860</name>
</gene>